<evidence type="ECO:0000313" key="8">
    <source>
        <dbReference type="Proteomes" id="UP000046393"/>
    </source>
</evidence>
<dbReference type="STRING" id="451379.A0A0N5ANA0"/>
<sequence length="307" mass="34859">MDYAALPAVIIYCILIIVGTAGNASLIYATVVNKKLHHATNLIIASQAVADIAYLVSHLVVIIEIIENRTSIPFIQCFKHTFVSNVAINFSVMISLFVALDRLLCVAFPFWYMRVKKCAYLIIAYTVTLIWSIPITWLTEVFTDAYTIVNCSLVGIYQGSLKFIWRGTIFVTNCLTLAIYVFIYRYVKLQQGEVQKKKLLKSLLIMASMTTPSRFFLTVVVMIPEFIPMSDRETFLLMIYVRAFVSFSISTNYFVLYSCSADYRSALRQQLGLKPRQVVPAKTRKVSTRDRLNDATNFSPPKTNLTP</sequence>
<dbReference type="SUPFAM" id="SSF81321">
    <property type="entry name" value="Family A G protein-coupled receptor-like"/>
    <property type="match status" value="1"/>
</dbReference>
<dbReference type="InterPro" id="IPR000276">
    <property type="entry name" value="GPCR_Rhodpsn"/>
</dbReference>
<accession>A0A0N5ANA0</accession>
<dbReference type="CDD" id="cd00637">
    <property type="entry name" value="7tm_classA_rhodopsin-like"/>
    <property type="match status" value="1"/>
</dbReference>
<protein>
    <submittedName>
        <fullName evidence="9">G_PROTEIN_RECEP_F1_2 domain-containing protein</fullName>
    </submittedName>
</protein>
<keyword evidence="4 6" id="KW-0472">Membrane</keyword>
<proteinExistence type="predicted"/>
<feature type="transmembrane region" description="Helical" evidence="6">
    <location>
        <begin position="163"/>
        <end position="183"/>
    </location>
</feature>
<evidence type="ECO:0000256" key="3">
    <source>
        <dbReference type="ARBA" id="ARBA00022989"/>
    </source>
</evidence>
<feature type="transmembrane region" description="Helical" evidence="6">
    <location>
        <begin position="203"/>
        <end position="223"/>
    </location>
</feature>
<dbReference type="InterPro" id="IPR017452">
    <property type="entry name" value="GPCR_Rhodpsn_7TM"/>
</dbReference>
<feature type="compositionally biased region" description="Polar residues" evidence="5">
    <location>
        <begin position="294"/>
        <end position="307"/>
    </location>
</feature>
<evidence type="ECO:0000256" key="6">
    <source>
        <dbReference type="SAM" id="Phobius"/>
    </source>
</evidence>
<dbReference type="PRINTS" id="PR00237">
    <property type="entry name" value="GPCRRHODOPSN"/>
</dbReference>
<dbReference type="Proteomes" id="UP000046393">
    <property type="component" value="Unplaced"/>
</dbReference>
<dbReference type="SMART" id="SM01381">
    <property type="entry name" value="7TM_GPCR_Srsx"/>
    <property type="match status" value="1"/>
</dbReference>
<comment type="subcellular location">
    <subcellularLocation>
        <location evidence="1">Membrane</location>
    </subcellularLocation>
</comment>
<feature type="transmembrane region" description="Helical" evidence="6">
    <location>
        <begin position="86"/>
        <end position="111"/>
    </location>
</feature>
<dbReference type="PROSITE" id="PS50262">
    <property type="entry name" value="G_PROTEIN_RECEP_F1_2"/>
    <property type="match status" value="1"/>
</dbReference>
<dbReference type="WBParaSite" id="SMUV_0000608201-mRNA-1">
    <property type="protein sequence ID" value="SMUV_0000608201-mRNA-1"/>
    <property type="gene ID" value="SMUV_0000608201"/>
</dbReference>
<dbReference type="InterPro" id="IPR019424">
    <property type="entry name" value="7TM_GPCR_Srsx"/>
</dbReference>
<evidence type="ECO:0000256" key="4">
    <source>
        <dbReference type="ARBA" id="ARBA00023136"/>
    </source>
</evidence>
<evidence type="ECO:0000256" key="5">
    <source>
        <dbReference type="SAM" id="MobiDB-lite"/>
    </source>
</evidence>
<feature type="transmembrane region" description="Helical" evidence="6">
    <location>
        <begin position="42"/>
        <end position="66"/>
    </location>
</feature>
<dbReference type="InterPro" id="IPR047130">
    <property type="entry name" value="7TM_GPCR_Srsx_nematod"/>
</dbReference>
<dbReference type="AlphaFoldDB" id="A0A0N5ANA0"/>
<feature type="domain" description="G-protein coupled receptors family 1 profile" evidence="7">
    <location>
        <begin position="22"/>
        <end position="257"/>
    </location>
</feature>
<keyword evidence="8" id="KW-1185">Reference proteome</keyword>
<reference evidence="9" key="1">
    <citation type="submission" date="2017-02" db="UniProtKB">
        <authorList>
            <consortium name="WormBaseParasite"/>
        </authorList>
    </citation>
    <scope>IDENTIFICATION</scope>
</reference>
<keyword evidence="3 6" id="KW-1133">Transmembrane helix</keyword>
<keyword evidence="2 6" id="KW-0812">Transmembrane</keyword>
<name>A0A0N5ANA0_9BILA</name>
<feature type="transmembrane region" description="Helical" evidence="6">
    <location>
        <begin position="235"/>
        <end position="259"/>
    </location>
</feature>
<feature type="transmembrane region" description="Helical" evidence="6">
    <location>
        <begin position="6"/>
        <end position="30"/>
    </location>
</feature>
<dbReference type="GO" id="GO:0004930">
    <property type="term" value="F:G protein-coupled receptor activity"/>
    <property type="evidence" value="ECO:0007669"/>
    <property type="project" value="InterPro"/>
</dbReference>
<evidence type="ECO:0000313" key="9">
    <source>
        <dbReference type="WBParaSite" id="SMUV_0000608201-mRNA-1"/>
    </source>
</evidence>
<organism evidence="8 9">
    <name type="scientific">Syphacia muris</name>
    <dbReference type="NCBI Taxonomy" id="451379"/>
    <lineage>
        <taxon>Eukaryota</taxon>
        <taxon>Metazoa</taxon>
        <taxon>Ecdysozoa</taxon>
        <taxon>Nematoda</taxon>
        <taxon>Chromadorea</taxon>
        <taxon>Rhabditida</taxon>
        <taxon>Spirurina</taxon>
        <taxon>Oxyuridomorpha</taxon>
        <taxon>Oxyuroidea</taxon>
        <taxon>Oxyuridae</taxon>
        <taxon>Syphacia</taxon>
    </lineage>
</organism>
<dbReference type="GO" id="GO:0016020">
    <property type="term" value="C:membrane"/>
    <property type="evidence" value="ECO:0007669"/>
    <property type="project" value="UniProtKB-SubCell"/>
</dbReference>
<dbReference type="Pfam" id="PF10320">
    <property type="entry name" value="7TM_GPCR_Srsx"/>
    <property type="match status" value="1"/>
</dbReference>
<dbReference type="Gene3D" id="1.20.1070.10">
    <property type="entry name" value="Rhodopsin 7-helix transmembrane proteins"/>
    <property type="match status" value="1"/>
</dbReference>
<evidence type="ECO:0000256" key="1">
    <source>
        <dbReference type="ARBA" id="ARBA00004370"/>
    </source>
</evidence>
<dbReference type="PANTHER" id="PTHR23360">
    <property type="entry name" value="G-PROTEIN COUPLED RECEPTORS FAMILY 1 PROFILE DOMAIN-CONTAINING PROTEIN-RELATED"/>
    <property type="match status" value="1"/>
</dbReference>
<feature type="region of interest" description="Disordered" evidence="5">
    <location>
        <begin position="278"/>
        <end position="307"/>
    </location>
</feature>
<feature type="transmembrane region" description="Helical" evidence="6">
    <location>
        <begin position="118"/>
        <end position="137"/>
    </location>
</feature>
<evidence type="ECO:0000256" key="2">
    <source>
        <dbReference type="ARBA" id="ARBA00022692"/>
    </source>
</evidence>
<evidence type="ECO:0000259" key="7">
    <source>
        <dbReference type="PROSITE" id="PS50262"/>
    </source>
</evidence>